<dbReference type="PROSITE" id="PS51257">
    <property type="entry name" value="PROKAR_LIPOPROTEIN"/>
    <property type="match status" value="1"/>
</dbReference>
<feature type="chain" id="PRO_5047034509" description="Outer membrane protein beta-barrel domain-containing protein" evidence="1">
    <location>
        <begin position="19"/>
        <end position="215"/>
    </location>
</feature>
<evidence type="ECO:0008006" key="4">
    <source>
        <dbReference type="Google" id="ProtNLM"/>
    </source>
</evidence>
<proteinExistence type="predicted"/>
<protein>
    <recommendedName>
        <fullName evidence="4">Outer membrane protein beta-barrel domain-containing protein</fullName>
    </recommendedName>
</protein>
<dbReference type="EMBL" id="CP056775">
    <property type="protein sequence ID" value="QRR00052.1"/>
    <property type="molecule type" value="Genomic_DNA"/>
</dbReference>
<keyword evidence="3" id="KW-1185">Reference proteome</keyword>
<sequence length="215" mass="23961">MKLPFLFLLFLSSVSCHAQWKASAGINLPPLIARSVEVSSELSRHPGYSLIFQAGQTFKSSHIGLTDYKVDDRISQRKTSGTFLKAGGRIYPGSLSGKQQRNRFFAGALLIFSHYNQTALMRDLLQDSGFGEQYTWVSAKGTTLFPAATIGFQHQLTRSFILEWGVQKSFVIRRDNYLGSRQRNYQPGAGSAQSDPFIGYFQGIVAVKYQFAGAR</sequence>
<name>A0ABX7I3C3_9BACT</name>
<keyword evidence="1" id="KW-0732">Signal</keyword>
<feature type="signal peptide" evidence="1">
    <location>
        <begin position="1"/>
        <end position="18"/>
    </location>
</feature>
<organism evidence="2 3">
    <name type="scientific">Dyadobacter sandarakinus</name>
    <dbReference type="NCBI Taxonomy" id="2747268"/>
    <lineage>
        <taxon>Bacteria</taxon>
        <taxon>Pseudomonadati</taxon>
        <taxon>Bacteroidota</taxon>
        <taxon>Cytophagia</taxon>
        <taxon>Cytophagales</taxon>
        <taxon>Spirosomataceae</taxon>
        <taxon>Dyadobacter</taxon>
    </lineage>
</organism>
<accession>A0ABX7I3C3</accession>
<evidence type="ECO:0000313" key="3">
    <source>
        <dbReference type="Proteomes" id="UP000612680"/>
    </source>
</evidence>
<reference evidence="2 3" key="1">
    <citation type="submission" date="2020-06" db="EMBL/GenBank/DDBJ databases">
        <title>Dyadobacter sandarakinus sp. nov., isolated from the soil of the Arctic Yellow River Station.</title>
        <authorList>
            <person name="Zhang Y."/>
            <person name="Peng F."/>
        </authorList>
    </citation>
    <scope>NUCLEOTIDE SEQUENCE [LARGE SCALE GENOMIC DNA]</scope>
    <source>
        <strain evidence="2 3">Q3-56</strain>
    </source>
</reference>
<dbReference type="RefSeq" id="WP_204660812.1">
    <property type="nucleotide sequence ID" value="NZ_CP056775.1"/>
</dbReference>
<gene>
    <name evidence="2" type="ORF">HWI92_03550</name>
</gene>
<evidence type="ECO:0000313" key="2">
    <source>
        <dbReference type="EMBL" id="QRR00052.1"/>
    </source>
</evidence>
<evidence type="ECO:0000256" key="1">
    <source>
        <dbReference type="SAM" id="SignalP"/>
    </source>
</evidence>
<dbReference type="Proteomes" id="UP000612680">
    <property type="component" value="Chromosome"/>
</dbReference>